<evidence type="ECO:0000256" key="9">
    <source>
        <dbReference type="ARBA" id="ARBA00022842"/>
    </source>
</evidence>
<protein>
    <recommendedName>
        <fullName evidence="3">phosphoribosylformylglycinamidine synthase</fullName>
        <ecNumber evidence="3">6.3.5.3</ecNumber>
    </recommendedName>
    <alternativeName>
        <fullName evidence="12">Formylglycinamide ribonucleotide amidotransferase</fullName>
    </alternativeName>
    <alternativeName>
        <fullName evidence="11">Formylglycinamide ribotide amidotransferase</fullName>
    </alternativeName>
</protein>
<dbReference type="PROSITE" id="PS51273">
    <property type="entry name" value="GATASE_TYPE_1"/>
    <property type="match status" value="1"/>
</dbReference>
<keyword evidence="9" id="KW-0460">Magnesium</keyword>
<keyword evidence="10" id="KW-0315">Glutamine amidotransferase</keyword>
<comment type="pathway">
    <text evidence="1">Purine metabolism; IMP biosynthesis via de novo pathway; 5-amino-1-(5-phospho-D-ribosyl)imidazole from N(2)-formyl-N(1)-(5-phospho-D-ribosyl)glycinamide: step 1/2.</text>
</comment>
<reference evidence="15 16" key="1">
    <citation type="journal article" date="2017" name="Curr. Biol.">
        <title>Genome architecture and evolution of a unichromosomal asexual nematode.</title>
        <authorList>
            <person name="Fradin H."/>
            <person name="Zegar C."/>
            <person name="Gutwein M."/>
            <person name="Lucas J."/>
            <person name="Kovtun M."/>
            <person name="Corcoran D."/>
            <person name="Baugh L.R."/>
            <person name="Kiontke K."/>
            <person name="Gunsalus K."/>
            <person name="Fitch D.H."/>
            <person name="Piano F."/>
        </authorList>
    </citation>
    <scope>NUCLEOTIDE SEQUENCE [LARGE SCALE GENOMIC DNA]</scope>
    <source>
        <strain evidence="15">PF1309</strain>
    </source>
</reference>
<dbReference type="GO" id="GO:0004642">
    <property type="term" value="F:phosphoribosylformylglycinamidine synthase activity"/>
    <property type="evidence" value="ECO:0007669"/>
    <property type="project" value="UniProtKB-EC"/>
</dbReference>
<evidence type="ECO:0000256" key="12">
    <source>
        <dbReference type="ARBA" id="ARBA00032632"/>
    </source>
</evidence>
<dbReference type="SUPFAM" id="SSF56042">
    <property type="entry name" value="PurM C-terminal domain-like"/>
    <property type="match status" value="2"/>
</dbReference>
<evidence type="ECO:0000259" key="13">
    <source>
        <dbReference type="Pfam" id="PF02769"/>
    </source>
</evidence>
<dbReference type="CDD" id="cd02204">
    <property type="entry name" value="PurL_repeat2"/>
    <property type="match status" value="1"/>
</dbReference>
<dbReference type="Pfam" id="PF02769">
    <property type="entry name" value="AIRS_C"/>
    <property type="match status" value="2"/>
</dbReference>
<keyword evidence="8" id="KW-0067">ATP-binding</keyword>
<evidence type="ECO:0000256" key="10">
    <source>
        <dbReference type="ARBA" id="ARBA00022962"/>
    </source>
</evidence>
<evidence type="ECO:0000256" key="3">
    <source>
        <dbReference type="ARBA" id="ARBA00012747"/>
    </source>
</evidence>
<dbReference type="FunFam" id="3.90.650.10:FF:000024">
    <property type="entry name" value="Phosphoribosylformylglycinamidine synthase"/>
    <property type="match status" value="1"/>
</dbReference>
<organism evidence="15 16">
    <name type="scientific">Diploscapter pachys</name>
    <dbReference type="NCBI Taxonomy" id="2018661"/>
    <lineage>
        <taxon>Eukaryota</taxon>
        <taxon>Metazoa</taxon>
        <taxon>Ecdysozoa</taxon>
        <taxon>Nematoda</taxon>
        <taxon>Chromadorea</taxon>
        <taxon>Rhabditida</taxon>
        <taxon>Rhabditina</taxon>
        <taxon>Rhabditomorpha</taxon>
        <taxon>Rhabditoidea</taxon>
        <taxon>Rhabditidae</taxon>
        <taxon>Diploscapter</taxon>
    </lineage>
</organism>
<sequence>MPWEEEKEIYPNSLSHPRQIIIEASNGASDYGNKFGEPVICGFARTFGMRLPDGSRREYLKPIMFSGGIGSIDENQLYKEKCSEGQLVAKIGGPVYRIGVGGGAASSLSVQGSRENDLDFAAVQRGDAEMGAKLHRVVRGCVELGDKNPILAIHDQGAGGNGNVIKELVEGYGVRVDSTKFHLGDETISSKELWTAEYQESDACLVDSQLVKSIQEICKREKCPLSIVGEVTKEQRVILSNFPESKKKSRNPVDLDTHLIGTREKKIFNLSRTPNLLRELQLPDSLTVKQALSMVLRLPSVACKRYLTCKVDRSVTGLIAQQQCVGPLHTPLADVAVVALSHFDTVGGAMAVGEQPIKGLVDVQAGARMTVAETLTNLVFAQISDIKDIKMSGNWMWAAKAEGEGAKMVDAVDSLCQALKEVGVAVDGGKDSLSMVVSAGNELVKAPGTLVLTAYVTCSDVRKVVTPDLKASRDSSQQLPKLLYVRMGSDPKKDHRLGGSAFAQCHKQIGNDVPDIHDFDQFVETFIVIQRLIEEGNILAGHDVSDGGLITTILEMAFAGNMGLEIDLGFDTTTIPLLSYLFAEEAGVVLEVESDHVQEIVEQFSKINNPAEIIGTVHKVYGPDANIKLMVNQQEIFNETLVRMREIWEETGDRLGEFQTDKECLKQAKEIRQTIKLINYAMSVELPVPRHHLVTEIAPKVAILREEGSNGDREMAAVFRMAGFNVFDVTMTDLLGGFRLDQFRGIAFVGGFSYADVLGSAKGWAAAVLYNEKIRHEFDRFRTRSDTFSFGVCNGCQLMTLLGWVGTYKNQPSVFLDENKCGRFESYFGPVKIRKSKSLMLQGMENSLLGLWSSHGEGWGFPSNKQKCLKSLYFRKIYLSKWKSTRSFTRE</sequence>
<dbReference type="InterPro" id="IPR036676">
    <property type="entry name" value="PurM-like_C_sf"/>
</dbReference>
<dbReference type="Pfam" id="PF22689">
    <property type="entry name" value="FGAR-AT_PurM_N-like"/>
    <property type="match status" value="1"/>
</dbReference>
<accession>A0A2A2KT98</accession>
<dbReference type="SUPFAM" id="SSF52317">
    <property type="entry name" value="Class I glutamine amidotransferase-like"/>
    <property type="match status" value="1"/>
</dbReference>
<dbReference type="InterPro" id="IPR029062">
    <property type="entry name" value="Class_I_gatase-like"/>
</dbReference>
<dbReference type="NCBIfam" id="NF003672">
    <property type="entry name" value="PRK05297.1"/>
    <property type="match status" value="1"/>
</dbReference>
<dbReference type="OrthoDB" id="6666987at2759"/>
<evidence type="ECO:0000256" key="4">
    <source>
        <dbReference type="ARBA" id="ARBA00022598"/>
    </source>
</evidence>
<evidence type="ECO:0000256" key="7">
    <source>
        <dbReference type="ARBA" id="ARBA00022755"/>
    </source>
</evidence>
<name>A0A2A2KT98_9BILA</name>
<keyword evidence="6" id="KW-0547">Nucleotide-binding</keyword>
<evidence type="ECO:0000313" key="15">
    <source>
        <dbReference type="EMBL" id="PAV77155.1"/>
    </source>
</evidence>
<feature type="domain" description="FGAR-AT PurM N-terminal-like" evidence="14">
    <location>
        <begin position="304"/>
        <end position="456"/>
    </location>
</feature>
<feature type="domain" description="PurM-like C-terminal" evidence="13">
    <location>
        <begin position="84"/>
        <end position="238"/>
    </location>
</feature>
<evidence type="ECO:0000256" key="5">
    <source>
        <dbReference type="ARBA" id="ARBA00022723"/>
    </source>
</evidence>
<evidence type="ECO:0000313" key="16">
    <source>
        <dbReference type="Proteomes" id="UP000218231"/>
    </source>
</evidence>
<dbReference type="Gene3D" id="3.40.50.880">
    <property type="match status" value="1"/>
</dbReference>
<dbReference type="InterPro" id="IPR010918">
    <property type="entry name" value="PurM-like_C_dom"/>
</dbReference>
<feature type="domain" description="PurM-like C-terminal" evidence="13">
    <location>
        <begin position="495"/>
        <end position="619"/>
    </location>
</feature>
<keyword evidence="4" id="KW-0436">Ligase</keyword>
<keyword evidence="5" id="KW-0479">Metal-binding</keyword>
<dbReference type="InterPro" id="IPR036921">
    <property type="entry name" value="PurM-like_N_sf"/>
</dbReference>
<dbReference type="InterPro" id="IPR055181">
    <property type="entry name" value="FGAR-AT_PurM_N-like"/>
</dbReference>
<dbReference type="Pfam" id="PF13507">
    <property type="entry name" value="GATase_5"/>
    <property type="match status" value="1"/>
</dbReference>
<evidence type="ECO:0000259" key="14">
    <source>
        <dbReference type="Pfam" id="PF22689"/>
    </source>
</evidence>
<dbReference type="GO" id="GO:0046872">
    <property type="term" value="F:metal ion binding"/>
    <property type="evidence" value="ECO:0007669"/>
    <property type="project" value="UniProtKB-KW"/>
</dbReference>
<dbReference type="EC" id="6.3.5.3" evidence="3"/>
<dbReference type="PANTHER" id="PTHR10099">
    <property type="entry name" value="PHOSPHORIBOSYLFORMYLGLYCINAMIDINE SYNTHASE"/>
    <property type="match status" value="1"/>
</dbReference>
<dbReference type="PANTHER" id="PTHR10099:SF1">
    <property type="entry name" value="PHOSPHORIBOSYLFORMYLGLYCINAMIDINE SYNTHASE"/>
    <property type="match status" value="1"/>
</dbReference>
<dbReference type="AlphaFoldDB" id="A0A2A2KT98"/>
<evidence type="ECO:0000256" key="6">
    <source>
        <dbReference type="ARBA" id="ARBA00022741"/>
    </source>
</evidence>
<dbReference type="SMART" id="SM01211">
    <property type="entry name" value="GATase_5"/>
    <property type="match status" value="1"/>
</dbReference>
<evidence type="ECO:0000256" key="2">
    <source>
        <dbReference type="ARBA" id="ARBA00008608"/>
    </source>
</evidence>
<comment type="caution">
    <text evidence="15">The sequence shown here is derived from an EMBL/GenBank/DDBJ whole genome shotgun (WGS) entry which is preliminary data.</text>
</comment>
<proteinExistence type="inferred from homology"/>
<comment type="similarity">
    <text evidence="2">In the N-terminal section; belongs to the FGAMS family.</text>
</comment>
<keyword evidence="7" id="KW-0658">Purine biosynthesis</keyword>
<gene>
    <name evidence="15" type="ORF">WR25_17366</name>
</gene>
<dbReference type="GO" id="GO:0006164">
    <property type="term" value="P:purine nucleotide biosynthetic process"/>
    <property type="evidence" value="ECO:0007669"/>
    <property type="project" value="UniProtKB-KW"/>
</dbReference>
<dbReference type="EMBL" id="LIAE01007759">
    <property type="protein sequence ID" value="PAV77155.1"/>
    <property type="molecule type" value="Genomic_DNA"/>
</dbReference>
<evidence type="ECO:0000256" key="1">
    <source>
        <dbReference type="ARBA" id="ARBA00004920"/>
    </source>
</evidence>
<dbReference type="GO" id="GO:0005737">
    <property type="term" value="C:cytoplasm"/>
    <property type="evidence" value="ECO:0007669"/>
    <property type="project" value="TreeGrafter"/>
</dbReference>
<dbReference type="Gene3D" id="3.30.1330.10">
    <property type="entry name" value="PurM-like, N-terminal domain"/>
    <property type="match status" value="2"/>
</dbReference>
<dbReference type="SUPFAM" id="SSF55326">
    <property type="entry name" value="PurM N-terminal domain-like"/>
    <property type="match status" value="2"/>
</dbReference>
<evidence type="ECO:0000256" key="11">
    <source>
        <dbReference type="ARBA" id="ARBA00029823"/>
    </source>
</evidence>
<keyword evidence="16" id="KW-1185">Reference proteome</keyword>
<dbReference type="Proteomes" id="UP000218231">
    <property type="component" value="Unassembled WGS sequence"/>
</dbReference>
<dbReference type="STRING" id="2018661.A0A2A2KT98"/>
<dbReference type="FunFam" id="3.30.1330.10:FF:000007">
    <property type="entry name" value="Phosphoribosylformylglycinamidine synthase, putative"/>
    <property type="match status" value="1"/>
</dbReference>
<dbReference type="Gene3D" id="3.90.650.10">
    <property type="entry name" value="PurM-like C-terminal domain"/>
    <property type="match status" value="2"/>
</dbReference>
<dbReference type="GO" id="GO:0005524">
    <property type="term" value="F:ATP binding"/>
    <property type="evidence" value="ECO:0007669"/>
    <property type="project" value="UniProtKB-KW"/>
</dbReference>
<evidence type="ECO:0000256" key="8">
    <source>
        <dbReference type="ARBA" id="ARBA00022840"/>
    </source>
</evidence>